<keyword evidence="2" id="KW-1185">Reference proteome</keyword>
<gene>
    <name evidence="1" type="ORF">LCI18_006218</name>
</gene>
<evidence type="ECO:0000313" key="2">
    <source>
        <dbReference type="Proteomes" id="UP000830768"/>
    </source>
</evidence>
<protein>
    <submittedName>
        <fullName evidence="1">Uncharacterized protein</fullName>
    </submittedName>
</protein>
<reference evidence="1" key="1">
    <citation type="submission" date="2021-11" db="EMBL/GenBank/DDBJ databases">
        <title>Fusarium solani-melongenae Genome sequencing and assembly.</title>
        <authorList>
            <person name="Xie S."/>
            <person name="Huang L."/>
            <person name="Zhang X."/>
        </authorList>
    </citation>
    <scope>NUCLEOTIDE SEQUENCE</scope>
    <source>
        <strain evidence="1">CRI 24-3</strain>
    </source>
</reference>
<evidence type="ECO:0000313" key="1">
    <source>
        <dbReference type="EMBL" id="UPK95283.1"/>
    </source>
</evidence>
<dbReference type="Proteomes" id="UP000830768">
    <property type="component" value="Chromosome 5"/>
</dbReference>
<name>A0ACD3Z5C3_FUSSC</name>
<sequence length="256" mass="27915">MASQSRTAFVLVPGSFSPPLYYHKVSERLRAKGHEVTEISLRTCVQDRTSLPAATMFDDATMLKETIEGWADKGYEVVVAMNSYGGFPGSESVKGLGKAERAQNGQKAGVVGLVYLASFLPRAGESVVSLMGDSMPDQLKNPEGEYMELSKEGGGKWIFNSLPEQDADHYISKVGYHSRQSYSDGVTYAGWMDIPTTYVYTGNDYGLPPAIQKQMVETARKEGADIKLIETEADHVPMLSIPDEVTRALLESAGKA</sequence>
<dbReference type="EMBL" id="CP090034">
    <property type="protein sequence ID" value="UPK95283.1"/>
    <property type="molecule type" value="Genomic_DNA"/>
</dbReference>
<accession>A0ACD3Z5C3</accession>
<organism evidence="1 2">
    <name type="scientific">Fusarium solani subsp. cucurbitae</name>
    <name type="common">Neocosmosporum cucurbitae</name>
    <dbReference type="NCBI Taxonomy" id="2747967"/>
    <lineage>
        <taxon>Eukaryota</taxon>
        <taxon>Fungi</taxon>
        <taxon>Dikarya</taxon>
        <taxon>Ascomycota</taxon>
        <taxon>Pezizomycotina</taxon>
        <taxon>Sordariomycetes</taxon>
        <taxon>Hypocreomycetidae</taxon>
        <taxon>Hypocreales</taxon>
        <taxon>Nectriaceae</taxon>
        <taxon>Fusarium</taxon>
        <taxon>Fusarium solani species complex</taxon>
    </lineage>
</organism>
<proteinExistence type="predicted"/>